<dbReference type="Proteomes" id="UP000019591">
    <property type="component" value="Plasmid EAL2_808p"/>
</dbReference>
<sequence length="299" mass="32968">MLISEKIKTNQPTVSFEIFPPKPGYPVDTIYDTIDSLSDLNPDFISVTYGAGGSTKDTTVEISSLVEQKHNIPALAHLTCLTSTRDEIDGILDKLEANGVRNILALRGDVPQGSCAVDFSDSMYSHSGDLVQHIKERGGFCIGGACYPEKHKESKNAWDDIVHLREKVDQGLDFLITQLFFDNELFYGFVEKAGSMGVDVPILPGIMPVMNLKQVSKIVSLTGCSVPKKFLRIIEKYEHNPEALKEAGMAYAASQIIDLLAWGVPGVHIYSMNKAEETRRIVNSISTIRGTQNRDCSKL</sequence>
<reference evidence="13 14" key="1">
    <citation type="journal article" date="2014" name="Genome Announc.">
        <title>Complete Genome Sequence of Amino Acid-Utilizing Eubacterium acidaminophilum al-2 (DSM 3953).</title>
        <authorList>
            <person name="Poehlein A."/>
            <person name="Andreesen J.R."/>
            <person name="Daniel R."/>
        </authorList>
    </citation>
    <scope>NUCLEOTIDE SEQUENCE [LARGE SCALE GENOMIC DNA]</scope>
    <source>
        <strain evidence="13 14">DSM 3953</strain>
        <plasmid evidence="14">Plasmid EAL2_808p</plasmid>
    </source>
</reference>
<dbReference type="PANTHER" id="PTHR45754:SF3">
    <property type="entry name" value="METHYLENETETRAHYDROFOLATE REDUCTASE (NADPH)"/>
    <property type="match status" value="1"/>
</dbReference>
<keyword evidence="14" id="KW-1185">Reference proteome</keyword>
<dbReference type="AlphaFoldDB" id="W8U9M3"/>
<comment type="pathway">
    <text evidence="2 12">One-carbon metabolism; tetrahydrofolate interconversion.</text>
</comment>
<evidence type="ECO:0000256" key="2">
    <source>
        <dbReference type="ARBA" id="ARBA00004777"/>
    </source>
</evidence>
<keyword evidence="7 12" id="KW-0560">Oxidoreductase</keyword>
<comment type="pathway">
    <text evidence="10">Amino-acid biosynthesis; L-methionine biosynthesis via de novo pathway.</text>
</comment>
<evidence type="ECO:0000256" key="4">
    <source>
        <dbReference type="ARBA" id="ARBA00022605"/>
    </source>
</evidence>
<dbReference type="InterPro" id="IPR003171">
    <property type="entry name" value="Mehydrof_redctse-like"/>
</dbReference>
<dbReference type="HOGENOM" id="CLU_025841_0_2_9"/>
<dbReference type="OrthoDB" id="9812555at2"/>
<comment type="catalytic activity">
    <reaction evidence="11">
        <text>(6S)-5-methyl-5,6,7,8-tetrahydrofolate + NAD(+) = (6R)-5,10-methylene-5,6,7,8-tetrahydrofolate + NADH + H(+)</text>
        <dbReference type="Rhea" id="RHEA:19821"/>
        <dbReference type="ChEBI" id="CHEBI:15378"/>
        <dbReference type="ChEBI" id="CHEBI:15636"/>
        <dbReference type="ChEBI" id="CHEBI:18608"/>
        <dbReference type="ChEBI" id="CHEBI:57540"/>
        <dbReference type="ChEBI" id="CHEBI:57945"/>
        <dbReference type="EC" id="1.5.1.54"/>
    </reaction>
    <physiologicalReaction direction="right-to-left" evidence="11">
        <dbReference type="Rhea" id="RHEA:19823"/>
    </physiologicalReaction>
</comment>
<protein>
    <recommendedName>
        <fullName evidence="12">Methylenetetrahydrofolate reductase</fullName>
        <ecNumber evidence="12">1.5.1.54</ecNumber>
    </recommendedName>
</protein>
<dbReference type="Gene3D" id="3.20.20.220">
    <property type="match status" value="1"/>
</dbReference>
<evidence type="ECO:0000256" key="12">
    <source>
        <dbReference type="RuleBase" id="RU003862"/>
    </source>
</evidence>
<organism evidence="13 14">
    <name type="scientific">Peptoclostridium acidaminophilum DSM 3953</name>
    <dbReference type="NCBI Taxonomy" id="1286171"/>
    <lineage>
        <taxon>Bacteria</taxon>
        <taxon>Bacillati</taxon>
        <taxon>Bacillota</taxon>
        <taxon>Clostridia</taxon>
        <taxon>Peptostreptococcales</taxon>
        <taxon>Peptoclostridiaceae</taxon>
        <taxon>Peptoclostridium</taxon>
    </lineage>
</organism>
<dbReference type="GO" id="GO:0005829">
    <property type="term" value="C:cytosol"/>
    <property type="evidence" value="ECO:0007669"/>
    <property type="project" value="InterPro"/>
</dbReference>
<dbReference type="eggNOG" id="COG0685">
    <property type="taxonomic scope" value="Bacteria"/>
</dbReference>
<evidence type="ECO:0000256" key="5">
    <source>
        <dbReference type="ARBA" id="ARBA00022630"/>
    </source>
</evidence>
<dbReference type="RefSeq" id="WP_025436471.1">
    <property type="nucleotide sequence ID" value="NZ_CP007453.1"/>
</dbReference>
<keyword evidence="13" id="KW-0614">Plasmid</keyword>
<comment type="similarity">
    <text evidence="3 12">Belongs to the methylenetetrahydrofolate reductase family.</text>
</comment>
<dbReference type="GO" id="GO:0106312">
    <property type="term" value="F:methylenetetrahydrofolate reductase (NADH) activity"/>
    <property type="evidence" value="ECO:0007669"/>
    <property type="project" value="UniProtKB-EC"/>
</dbReference>
<evidence type="ECO:0000313" key="14">
    <source>
        <dbReference type="Proteomes" id="UP000019591"/>
    </source>
</evidence>
<evidence type="ECO:0000256" key="11">
    <source>
        <dbReference type="ARBA" id="ARBA00048628"/>
    </source>
</evidence>
<dbReference type="GO" id="GO:0009086">
    <property type="term" value="P:methionine biosynthetic process"/>
    <property type="evidence" value="ECO:0007669"/>
    <property type="project" value="UniProtKB-KW"/>
</dbReference>
<name>W8U9M3_PEPAC</name>
<accession>W8U9M3</accession>
<evidence type="ECO:0000256" key="7">
    <source>
        <dbReference type="ARBA" id="ARBA00023002"/>
    </source>
</evidence>
<evidence type="ECO:0000256" key="10">
    <source>
        <dbReference type="ARBA" id="ARBA00034478"/>
    </source>
</evidence>
<comment type="cofactor">
    <cofactor evidence="1 12">
        <name>FAD</name>
        <dbReference type="ChEBI" id="CHEBI:57692"/>
    </cofactor>
</comment>
<evidence type="ECO:0000256" key="8">
    <source>
        <dbReference type="ARBA" id="ARBA00023027"/>
    </source>
</evidence>
<keyword evidence="4" id="KW-0028">Amino-acid biosynthesis</keyword>
<keyword evidence="5 12" id="KW-0285">Flavoprotein</keyword>
<evidence type="ECO:0000256" key="9">
    <source>
        <dbReference type="ARBA" id="ARBA00023167"/>
    </source>
</evidence>
<evidence type="ECO:0000256" key="1">
    <source>
        <dbReference type="ARBA" id="ARBA00001974"/>
    </source>
</evidence>
<dbReference type="GO" id="GO:0035999">
    <property type="term" value="P:tetrahydrofolate interconversion"/>
    <property type="evidence" value="ECO:0007669"/>
    <property type="project" value="UniProtKB-UniPathway"/>
</dbReference>
<dbReference type="PANTHER" id="PTHR45754">
    <property type="entry name" value="METHYLENETETRAHYDROFOLATE REDUCTASE"/>
    <property type="match status" value="1"/>
</dbReference>
<dbReference type="KEGG" id="eac:EAL2_808p00490"/>
<dbReference type="EC" id="1.5.1.54" evidence="12"/>
<dbReference type="InterPro" id="IPR029041">
    <property type="entry name" value="FAD-linked_oxidoreductase-like"/>
</dbReference>
<proteinExistence type="inferred from homology"/>
<dbReference type="NCBIfam" id="TIGR00676">
    <property type="entry name" value="fadh2"/>
    <property type="match status" value="1"/>
</dbReference>
<evidence type="ECO:0000256" key="3">
    <source>
        <dbReference type="ARBA" id="ARBA00006743"/>
    </source>
</evidence>
<dbReference type="EMBL" id="CP007453">
    <property type="protein sequence ID" value="AHM57556.1"/>
    <property type="molecule type" value="Genomic_DNA"/>
</dbReference>
<evidence type="ECO:0000256" key="6">
    <source>
        <dbReference type="ARBA" id="ARBA00022827"/>
    </source>
</evidence>
<dbReference type="PATRIC" id="fig|1286171.3.peg.2226"/>
<geneLocation type="plasmid" evidence="13 14">
    <name>EAL2_808p</name>
</geneLocation>
<keyword evidence="9" id="KW-0486">Methionine biosynthesis</keyword>
<dbReference type="InterPro" id="IPR004620">
    <property type="entry name" value="MTHF_reductase_bac"/>
</dbReference>
<dbReference type="GO" id="GO:0071949">
    <property type="term" value="F:FAD binding"/>
    <property type="evidence" value="ECO:0007669"/>
    <property type="project" value="TreeGrafter"/>
</dbReference>
<keyword evidence="6 12" id="KW-0274">FAD</keyword>
<dbReference type="UniPathway" id="UPA00193"/>
<dbReference type="Pfam" id="PF02219">
    <property type="entry name" value="MTHFR"/>
    <property type="match status" value="1"/>
</dbReference>
<evidence type="ECO:0000313" key="13">
    <source>
        <dbReference type="EMBL" id="AHM57556.1"/>
    </source>
</evidence>
<dbReference type="SUPFAM" id="SSF51730">
    <property type="entry name" value="FAD-linked oxidoreductase"/>
    <property type="match status" value="1"/>
</dbReference>
<dbReference type="CDD" id="cd00537">
    <property type="entry name" value="MTHFR"/>
    <property type="match status" value="1"/>
</dbReference>
<gene>
    <name evidence="13" type="primary">metF</name>
    <name evidence="13" type="ORF">EAL2_808p00490</name>
</gene>
<keyword evidence="8" id="KW-0520">NAD</keyword>